<name>A0A7G2CDR3_9TRYP</name>
<dbReference type="Pfam" id="PF01833">
    <property type="entry name" value="TIG"/>
    <property type="match status" value="1"/>
</dbReference>
<keyword evidence="9" id="KW-0325">Glycoprotein</keyword>
<dbReference type="InterPro" id="IPR013783">
    <property type="entry name" value="Ig-like_fold"/>
</dbReference>
<dbReference type="Pfam" id="PF24606">
    <property type="entry name" value="CEMIP_beta-hel"/>
    <property type="match status" value="1"/>
</dbReference>
<dbReference type="Gene3D" id="2.160.20.10">
    <property type="entry name" value="Single-stranded right-handed beta-helix, Pectin lyase-like"/>
    <property type="match status" value="1"/>
</dbReference>
<evidence type="ECO:0000256" key="11">
    <source>
        <dbReference type="SAM" id="MobiDB-lite"/>
    </source>
</evidence>
<dbReference type="InterPro" id="IPR055401">
    <property type="entry name" value="CEMIP_beta-hel_dom"/>
</dbReference>
<dbReference type="InterPro" id="IPR002909">
    <property type="entry name" value="IPT_dom"/>
</dbReference>
<feature type="domain" description="G8" evidence="13">
    <location>
        <begin position="520"/>
        <end position="660"/>
    </location>
</feature>
<dbReference type="EMBL" id="LR877151">
    <property type="protein sequence ID" value="CAD2216833.1"/>
    <property type="molecule type" value="Genomic_DNA"/>
</dbReference>
<evidence type="ECO:0000256" key="4">
    <source>
        <dbReference type="ARBA" id="ARBA00022475"/>
    </source>
</evidence>
<evidence type="ECO:0000313" key="14">
    <source>
        <dbReference type="EMBL" id="CAD2216833.1"/>
    </source>
</evidence>
<evidence type="ECO:0000313" key="15">
    <source>
        <dbReference type="Proteomes" id="UP000515908"/>
    </source>
</evidence>
<evidence type="ECO:0000256" key="10">
    <source>
        <dbReference type="ARBA" id="ARBA00023273"/>
    </source>
</evidence>
<dbReference type="SMART" id="SM00710">
    <property type="entry name" value="PbH1"/>
    <property type="match status" value="8"/>
</dbReference>
<evidence type="ECO:0000256" key="3">
    <source>
        <dbReference type="ARBA" id="ARBA00004316"/>
    </source>
</evidence>
<dbReference type="InterPro" id="IPR006626">
    <property type="entry name" value="PbH1"/>
</dbReference>
<comment type="subcellular location">
    <subcellularLocation>
        <location evidence="2">Cell membrane</location>
    </subcellularLocation>
    <subcellularLocation>
        <location evidence="3">Cell projection</location>
    </subcellularLocation>
    <subcellularLocation>
        <location evidence="1">Membrane</location>
        <topology evidence="1">Single-pass membrane protein</topology>
    </subcellularLocation>
</comment>
<dbReference type="Gene3D" id="2.60.40.10">
    <property type="entry name" value="Immunoglobulins"/>
    <property type="match status" value="1"/>
</dbReference>
<dbReference type="SUPFAM" id="SSF81296">
    <property type="entry name" value="E set domains"/>
    <property type="match status" value="1"/>
</dbReference>
<keyword evidence="6" id="KW-0732">Signal</keyword>
<dbReference type="InterPro" id="IPR052387">
    <property type="entry name" value="Fibrocystin"/>
</dbReference>
<dbReference type="VEuPathDB" id="TriTrypDB:ADEAN_000431100"/>
<evidence type="ECO:0000256" key="9">
    <source>
        <dbReference type="ARBA" id="ARBA00023180"/>
    </source>
</evidence>
<dbReference type="OrthoDB" id="120976at2759"/>
<evidence type="ECO:0000256" key="5">
    <source>
        <dbReference type="ARBA" id="ARBA00022692"/>
    </source>
</evidence>
<feature type="region of interest" description="Disordered" evidence="11">
    <location>
        <begin position="2999"/>
        <end position="3026"/>
    </location>
</feature>
<evidence type="ECO:0000256" key="1">
    <source>
        <dbReference type="ARBA" id="ARBA00004167"/>
    </source>
</evidence>
<dbReference type="InterPro" id="IPR019316">
    <property type="entry name" value="G8_domain"/>
</dbReference>
<evidence type="ECO:0000256" key="12">
    <source>
        <dbReference type="SAM" id="Phobius"/>
    </source>
</evidence>
<proteinExistence type="predicted"/>
<dbReference type="Proteomes" id="UP000515908">
    <property type="component" value="Chromosome 07"/>
</dbReference>
<dbReference type="Pfam" id="PF10162">
    <property type="entry name" value="G8"/>
    <property type="match status" value="1"/>
</dbReference>
<evidence type="ECO:0000256" key="2">
    <source>
        <dbReference type="ARBA" id="ARBA00004236"/>
    </source>
</evidence>
<dbReference type="GO" id="GO:0005886">
    <property type="term" value="C:plasma membrane"/>
    <property type="evidence" value="ECO:0007669"/>
    <property type="project" value="UniProtKB-SubCell"/>
</dbReference>
<feature type="compositionally biased region" description="Polar residues" evidence="11">
    <location>
        <begin position="2907"/>
        <end position="2928"/>
    </location>
</feature>
<evidence type="ECO:0000256" key="7">
    <source>
        <dbReference type="ARBA" id="ARBA00022989"/>
    </source>
</evidence>
<evidence type="ECO:0000256" key="6">
    <source>
        <dbReference type="ARBA" id="ARBA00022729"/>
    </source>
</evidence>
<keyword evidence="5 12" id="KW-0812">Transmembrane</keyword>
<keyword evidence="7 12" id="KW-1133">Transmembrane helix</keyword>
<dbReference type="SMART" id="SM01225">
    <property type="entry name" value="G8"/>
    <property type="match status" value="1"/>
</dbReference>
<dbReference type="InterPro" id="IPR012334">
    <property type="entry name" value="Pectin_lyas_fold"/>
</dbReference>
<dbReference type="InterPro" id="IPR011050">
    <property type="entry name" value="Pectin_lyase_fold/virulence"/>
</dbReference>
<reference evidence="14 15" key="1">
    <citation type="submission" date="2020-08" db="EMBL/GenBank/DDBJ databases">
        <authorList>
            <person name="Newling K."/>
            <person name="Davey J."/>
            <person name="Forrester S."/>
        </authorList>
    </citation>
    <scope>NUCLEOTIDE SEQUENCE [LARGE SCALE GENOMIC DNA]</scope>
    <source>
        <strain evidence="15">Crithidia deanei Carvalho (ATCC PRA-265)</strain>
    </source>
</reference>
<evidence type="ECO:0000259" key="13">
    <source>
        <dbReference type="PROSITE" id="PS51484"/>
    </source>
</evidence>
<dbReference type="PROSITE" id="PS51484">
    <property type="entry name" value="G8"/>
    <property type="match status" value="1"/>
</dbReference>
<accession>A0A7G2CDR3</accession>
<protein>
    <submittedName>
        <fullName evidence="14">IPT/TIG domain/G8 domain containing protein, putative</fullName>
    </submittedName>
</protein>
<feature type="region of interest" description="Disordered" evidence="11">
    <location>
        <begin position="2895"/>
        <end position="2928"/>
    </location>
</feature>
<feature type="region of interest" description="Disordered" evidence="11">
    <location>
        <begin position="2826"/>
        <end position="2879"/>
    </location>
</feature>
<organism evidence="14 15">
    <name type="scientific">Angomonas deanei</name>
    <dbReference type="NCBI Taxonomy" id="59799"/>
    <lineage>
        <taxon>Eukaryota</taxon>
        <taxon>Discoba</taxon>
        <taxon>Euglenozoa</taxon>
        <taxon>Kinetoplastea</taxon>
        <taxon>Metakinetoplastina</taxon>
        <taxon>Trypanosomatida</taxon>
        <taxon>Trypanosomatidae</taxon>
        <taxon>Strigomonadinae</taxon>
        <taxon>Angomonas</taxon>
    </lineage>
</organism>
<dbReference type="PANTHER" id="PTHR46769:SF2">
    <property type="entry name" value="FIBROCYSTIN-L ISOFORM 2 PRECURSOR-RELATED"/>
    <property type="match status" value="1"/>
</dbReference>
<feature type="region of interest" description="Disordered" evidence="11">
    <location>
        <begin position="1436"/>
        <end position="1469"/>
    </location>
</feature>
<dbReference type="InterPro" id="IPR014756">
    <property type="entry name" value="Ig_E-set"/>
</dbReference>
<sequence>MNTATDGRAECCSYTYDPDLTPKIDVVTPLFGIGLSHTSIYGRGFMGTYAPSKQSAATESISDVSMYDCTLAPNADKVRLYVQFGNQLIPATVYSDTCARLIFPKNLFGTSYIFLYNAEVGLSLPYTDGGLSVNMLPAIVLPSSGGFASEVVIRLVGTTMVNLTVDINELIYINVCGKRCTITNITEDGEVECSVPQYMDVDFIHNLYPSLFVTFPVLYTGYRVHYWAPSFTDSRELYLSGQSPEWGSGRLFSANATPSSPVRSRFVYVLEAEMHSRLLLYSVTITLSPVTDAQLDFSSSTCRLQMAVPEAESHDLFSEQANPSNTTMWDDSKAYYWPPLSIGDNSIIFTTDTPVGSYILITCTGLPEGVLRLEGAQLRAYQVGLQDSGGACPVDMVSQQRDDQPITHSCPSRDGHACTMFRYDVNSTPIVLKFSPSSMLASSRNEIVTISGVNLGSSTAEIDAIVLDEAYCDVVSVEDTEIQCRMRGFITTPRSSFIRYNNATKGNAMFLVPQPFYSTTGWSSYASWMRSGLPTEEAEIEIGVNSSVLLDTSPPHLFSIKLDGVLVVSDEVDIELTLNQLIIGPTGVLVAGTPTSPHQHKFTLTLSRLERNQAQVDDVTAMQADTNEMPTDKLLHVQSGGTLMLHGLQHIYEKSTLLATANKGDTSVLVRGRMDWEIGDTILVTTPTVFASDEERAVIRSLRWVNDATVIGLVDRLNYTHEVNPFRNTSRPFDEENDIDLLDEETKKAWYQFTNVSERKTSEVILLSRSIVVQGDEISASSAVGATIWIQDSVNSRFSNVEFRRIGKRGSLKGYGVFFDTCLYSHPTSLMDGCTVHDSYNRGVVLSQTENAIISRLITFFIEGFVVAAIGTYHKSLVIQNSYLSGAWSGKGSTDTSVSIVYLSYPDIVFANNIVRLSEGHGVWYSLRHQYANSAIRTCPTTVPLNDFANNTIFACRQHGLVIYPIHQALSRTCATNVFEVEGNSGSAGEVLAGKIENSTIFMCGSYGISLPFSSGYTLSHLSVTNCNDGAVATSFATTIQQILFTVLWGSDPGGEVTTFSTTLVERTSLLTLLAEAWKGGNEEEQQTTVKHTVGLRSLHGGYINVMYCVIGNFTEGAALWLSTSTPQPSFSLAYADVVSASNQELYELHNSILSVNLQSVHFLGKNFLNASIGKRTNVHDVDGTLTHLHEDVFILPNSPFLQSTSFCRNASDVKRADGGFVVFSENVYVFSFSDFWANMVAENMSTLIHDYMLCYSADRNFITFSVHQALTAEERLKETELQKSGGESLWCSRAVVVLQHEYGKISFEVDLLPVGVAKDPTRLLASEMVDTTPASALFIFLADRNNPFTEDGVVDNARGVAATNASFHFRYLNGSSCLPTRFWYSGSGFSQSTQENVKVRVEIGSSYWLNLTGSDTGYVWYKQEEEQVPLSVMKLSEREDNSSNSSSSSSGSGSESSSDSSSSGPGEVMVTKRTTYASIDFLYYMQHSINNNLTIALTVPHLVGGSILIVKCKEGERCLDSIMPSYNAVAAFERNISEPYKDWFSSKSWLNECAPWLGEKEELDEREAFLLGLNKEQVYAIDLETRVRLNRSANVPGVLHINGELLIEGDEGSTDVIVLRAESMIVFGNLTVRSPFAHSPKIRIELGYVSTKMMGESTLPVDCTSRLPLRVSPSKRVFCGQTLFLGHVLMLGRQSPTVYRSTKVMKSGSKSLPVLEAIRNEESYNTTFAPFYDFFDVPNASALVAADTKAWTAGDTLGVTSSSGRLQEAEMVVAAEDKEQQITSANISQTTEATTLQDAFLYTHGFEEEDYTAYSEVVALSKNIEMHCLITPEQAERYPDRPLIGCSIVLIFSILLNQTSDFSAVGTSFHGFGRGGQYEVPPSPSTPPLEDQGYTWEYLLNKETFIPGILAIETTAVSILSSTFVDSYGPSVYINNTRQASNIAFVFIDSVVWNGQGGGIRVDSGYQELLLQASMGLQEKSIIEADLSQFADLIGVKNVQVYILYSLVTGTTYYRGGSRQTDPYTDILSLCSFLANGTNIRIYKSIAAGSEGEGFCVDWREASLLESNVAHGNVNGMFLFTSTLLSVEYILGGTNTSAVISESNFVLKGLTAYSNILTGLYSSSHRNITVLEGKFFENTVSASLSISSKYDSGTNIIRNTSFGCPTSCEGVSRVLSLEKTPWPADMPANFSVFMRPSVLCAAVGLVPSYKTVTLSYSRKDYLLNSQDNLYEYPTSARYGLYNITASGIGDIQCKGPTPLQSTLLAGLNGMSSSASIYEVEANNISYVSHPAVQWTAQSAVAVTAGRYTFNYADTVFYDADGSLFLRRQCNYVVARSTLAAVCSTQAENPTLMACCHVPFVQIRVRSLDDRQKGLSHIMLRYAMSYEDSTNSSAGASMGAGASTYVLPEGVNCSTAKDITTYCSDDPTRASYLQIYKSVPRSAVLLEFDPDNYPDVFEVGSEGCRDSTTASGIQLAPFTKIRLKLLDPSKTITVWDGSFSVPSDTMTNSDQNSVQLSTTPVKWYVVKEVDPVSGSSVSYLDLSLQCGTSVTVHQLAYGELLVYSEWSIAEMERQFVQWNNNFDSADSPINFNSNLTFVTTQSYPDHFDSSRSYLRVRAMRRDWYLYNVQDACREINQFISQFSAQGRFKDSGDPYDTNFTGGNIRSFHLGDYKFDIAGVYPCINPLQAYTWRSKETEVDVFFVWKGYRLTIYLVIIIVFFVLLCAYMIARRVLHKKFKRFFATKPTPASTAVLPTSAAPSVSHVRTYAVEDGSSREVKTTTAIRIPDGKPTAVEFINDAQGSAARTRAYCASWKASPKTWDTLVEHSTKSGGRRGRSALEIPGWVVPPAPLDLHPNARSGSRGTSRHTEEPEEGSESVESLIPIGVVSSNPLQSDQVEVENTESDHTNTAISSLSTPTAGASKNFSPSASPLQVTAFVSPANAPTPTPILASRYTGTTPAQRGAVTIVAPLEHNQVQRPSLFEDGARRRWINTSAAVAPGYANRGERPERPQTPMILQSPTRKRFT</sequence>
<dbReference type="CDD" id="cd00603">
    <property type="entry name" value="IPT_PCSR"/>
    <property type="match status" value="1"/>
</dbReference>
<keyword evidence="8 12" id="KW-0472">Membrane</keyword>
<keyword evidence="15" id="KW-1185">Reference proteome</keyword>
<dbReference type="GO" id="GO:0042995">
    <property type="term" value="C:cell projection"/>
    <property type="evidence" value="ECO:0007669"/>
    <property type="project" value="UniProtKB-SubCell"/>
</dbReference>
<keyword evidence="4" id="KW-1003">Cell membrane</keyword>
<dbReference type="PANTHER" id="PTHR46769">
    <property type="entry name" value="POLYCYSTIC KIDNEY AND HEPATIC DISEASE 1 (AUTOSOMAL RECESSIVE)-LIKE 1"/>
    <property type="match status" value="1"/>
</dbReference>
<dbReference type="SUPFAM" id="SSF51126">
    <property type="entry name" value="Pectin lyase-like"/>
    <property type="match status" value="1"/>
</dbReference>
<evidence type="ECO:0000256" key="8">
    <source>
        <dbReference type="ARBA" id="ARBA00023136"/>
    </source>
</evidence>
<keyword evidence="10" id="KW-0966">Cell projection</keyword>
<feature type="transmembrane region" description="Helical" evidence="12">
    <location>
        <begin position="2709"/>
        <end position="2729"/>
    </location>
</feature>
<gene>
    <name evidence="14" type="ORF">ADEAN_000431100</name>
</gene>
<feature type="compositionally biased region" description="Low complexity" evidence="11">
    <location>
        <begin position="1443"/>
        <end position="1464"/>
    </location>
</feature>